<dbReference type="Pfam" id="PF03478">
    <property type="entry name" value="Beta-prop_KIB1-4"/>
    <property type="match status" value="1"/>
</dbReference>
<feature type="domain" description="KIB1-4 beta-propeller" evidence="2">
    <location>
        <begin position="40"/>
        <end position="160"/>
    </location>
</feature>
<evidence type="ECO:0000259" key="2">
    <source>
        <dbReference type="Pfam" id="PF03478"/>
    </source>
</evidence>
<evidence type="ECO:0000313" key="4">
    <source>
        <dbReference type="Proteomes" id="UP001202328"/>
    </source>
</evidence>
<accession>A0AAD4XE95</accession>
<feature type="region of interest" description="Disordered" evidence="1">
    <location>
        <begin position="1"/>
        <end position="21"/>
    </location>
</feature>
<name>A0AAD4XE95_9MAGN</name>
<dbReference type="Proteomes" id="UP001202328">
    <property type="component" value="Unassembled WGS sequence"/>
</dbReference>
<dbReference type="AlphaFoldDB" id="A0AAD4XE95"/>
<gene>
    <name evidence="3" type="ORF">MKW98_032242</name>
</gene>
<sequence length="188" mass="21848">MEKSELQRRGERRLPPSPKVAPRLVFQHGKDDCLLTSLPQTSISSSNSSDNDDDSMVYLLFKCRGVTPDFLLFCHPGEKQWRKHEFELYQSSEAMLYLKSKLHVMCWNGVYLEIEIQRGSDIDDEETLAVSKVFVRLDSLPGGCAFRRYYVESFGEIFRIFVLLGLRLGIFKRLCVLYTVRRNELVQI</sequence>
<dbReference type="EMBL" id="JAJJMB010011222">
    <property type="protein sequence ID" value="KAI3903588.1"/>
    <property type="molecule type" value="Genomic_DNA"/>
</dbReference>
<feature type="compositionally biased region" description="Basic and acidic residues" evidence="1">
    <location>
        <begin position="1"/>
        <end position="14"/>
    </location>
</feature>
<evidence type="ECO:0000256" key="1">
    <source>
        <dbReference type="SAM" id="MobiDB-lite"/>
    </source>
</evidence>
<reference evidence="3" key="1">
    <citation type="submission" date="2022-04" db="EMBL/GenBank/DDBJ databases">
        <title>A functionally conserved STORR gene fusion in Papaver species that diverged 16.8 million years ago.</title>
        <authorList>
            <person name="Catania T."/>
        </authorList>
    </citation>
    <scope>NUCLEOTIDE SEQUENCE</scope>
    <source>
        <strain evidence="3">S-188037</strain>
    </source>
</reference>
<keyword evidence="4" id="KW-1185">Reference proteome</keyword>
<dbReference type="InterPro" id="IPR005174">
    <property type="entry name" value="KIB1-4_b-propeller"/>
</dbReference>
<protein>
    <recommendedName>
        <fullName evidence="2">KIB1-4 beta-propeller domain-containing protein</fullName>
    </recommendedName>
</protein>
<proteinExistence type="predicted"/>
<evidence type="ECO:0000313" key="3">
    <source>
        <dbReference type="EMBL" id="KAI3903588.1"/>
    </source>
</evidence>
<organism evidence="3 4">
    <name type="scientific">Papaver atlanticum</name>
    <dbReference type="NCBI Taxonomy" id="357466"/>
    <lineage>
        <taxon>Eukaryota</taxon>
        <taxon>Viridiplantae</taxon>
        <taxon>Streptophyta</taxon>
        <taxon>Embryophyta</taxon>
        <taxon>Tracheophyta</taxon>
        <taxon>Spermatophyta</taxon>
        <taxon>Magnoliopsida</taxon>
        <taxon>Ranunculales</taxon>
        <taxon>Papaveraceae</taxon>
        <taxon>Papaveroideae</taxon>
        <taxon>Papaver</taxon>
    </lineage>
</organism>
<comment type="caution">
    <text evidence="3">The sequence shown here is derived from an EMBL/GenBank/DDBJ whole genome shotgun (WGS) entry which is preliminary data.</text>
</comment>